<dbReference type="AlphaFoldDB" id="A0A212ADC5"/>
<dbReference type="InterPro" id="IPR036868">
    <property type="entry name" value="TusA-like_sf"/>
</dbReference>
<feature type="domain" description="UPF0033" evidence="2">
    <location>
        <begin position="5"/>
        <end position="72"/>
    </location>
</feature>
<dbReference type="Pfam" id="PF01206">
    <property type="entry name" value="TusA"/>
    <property type="match status" value="1"/>
</dbReference>
<comment type="similarity">
    <text evidence="1">Belongs to the sulfur carrier protein TusA family.</text>
</comment>
<dbReference type="OrthoDB" id="9797551at2"/>
<sequence length="75" mass="8532">MWDEDLDARDLRCPLPALRAQKRLARLSPGKVLRVLATDPMARIDIPHFCTETGHRLLESHENGVEITFLIQARG</sequence>
<reference evidence="3 4" key="1">
    <citation type="submission" date="2016-12" db="EMBL/GenBank/DDBJ databases">
        <title>Comparison of Traditional DNA-DNA Hybridization with In Silico Genomic Analysis.</title>
        <authorList>
            <person name="Nicholson A.C."/>
            <person name="Humrighouse B.W."/>
            <person name="Graziano J."/>
            <person name="Lasker B."/>
            <person name="Whitney A.M."/>
            <person name="Mcquiston J.R."/>
        </authorList>
    </citation>
    <scope>NUCLEOTIDE SEQUENCE [LARGE SCALE GENOMIC DNA]</scope>
    <source>
        <strain evidence="3 4">H2240</strain>
    </source>
</reference>
<dbReference type="PANTHER" id="PTHR33279">
    <property type="entry name" value="SULFUR CARRIER PROTEIN YEDF-RELATED"/>
    <property type="match status" value="1"/>
</dbReference>
<name>A0A212ADC5_9RHOB</name>
<dbReference type="InterPro" id="IPR001455">
    <property type="entry name" value="TusA-like"/>
</dbReference>
<protein>
    <submittedName>
        <fullName evidence="3">Preprotein translocase subunit TatB</fullName>
    </submittedName>
</protein>
<dbReference type="CDD" id="cd00291">
    <property type="entry name" value="SirA_YedF_YeeD"/>
    <property type="match status" value="1"/>
</dbReference>
<dbReference type="Gene3D" id="3.30.110.40">
    <property type="entry name" value="TusA-like domain"/>
    <property type="match status" value="1"/>
</dbReference>
<gene>
    <name evidence="3" type="ORF">CDV49_08055</name>
</gene>
<proteinExistence type="inferred from homology"/>
<dbReference type="SUPFAM" id="SSF64307">
    <property type="entry name" value="SirA-like"/>
    <property type="match status" value="1"/>
</dbReference>
<comment type="caution">
    <text evidence="3">The sequence shown here is derived from an EMBL/GenBank/DDBJ whole genome shotgun (WGS) entry which is preliminary data.</text>
</comment>
<organism evidence="3 4">
    <name type="scientific">Haematobacter genomosp. 1</name>
    <dbReference type="NCBI Taxonomy" id="366618"/>
    <lineage>
        <taxon>Bacteria</taxon>
        <taxon>Pseudomonadati</taxon>
        <taxon>Pseudomonadota</taxon>
        <taxon>Alphaproteobacteria</taxon>
        <taxon>Rhodobacterales</taxon>
        <taxon>Paracoccaceae</taxon>
        <taxon>Haematobacter</taxon>
    </lineage>
</organism>
<dbReference type="EMBL" id="NIPW01000010">
    <property type="protein sequence ID" value="OWJ79026.1"/>
    <property type="molecule type" value="Genomic_DNA"/>
</dbReference>
<evidence type="ECO:0000313" key="4">
    <source>
        <dbReference type="Proteomes" id="UP000196878"/>
    </source>
</evidence>
<keyword evidence="4" id="KW-1185">Reference proteome</keyword>
<evidence type="ECO:0000256" key="1">
    <source>
        <dbReference type="ARBA" id="ARBA00008984"/>
    </source>
</evidence>
<evidence type="ECO:0000313" key="3">
    <source>
        <dbReference type="EMBL" id="OWJ79026.1"/>
    </source>
</evidence>
<dbReference type="PANTHER" id="PTHR33279:SF6">
    <property type="entry name" value="SULFUR CARRIER PROTEIN YEDF-RELATED"/>
    <property type="match status" value="1"/>
</dbReference>
<evidence type="ECO:0000259" key="2">
    <source>
        <dbReference type="Pfam" id="PF01206"/>
    </source>
</evidence>
<dbReference type="Proteomes" id="UP000196878">
    <property type="component" value="Unassembled WGS sequence"/>
</dbReference>
<accession>A0A212ADC5</accession>